<organism evidence="2 3">
    <name type="scientific">Streptoalloteichus tenebrarius (strain ATCC 17920 / DSM 40477 / JCM 4838 / CBS 697.72 / NBRC 16177 / NCIMB 11028 / NRRL B-12390 / A12253. 1 / ISP 5477)</name>
    <name type="common">Streptomyces tenebrarius</name>
    <dbReference type="NCBI Taxonomy" id="1933"/>
    <lineage>
        <taxon>Bacteria</taxon>
        <taxon>Bacillati</taxon>
        <taxon>Actinomycetota</taxon>
        <taxon>Actinomycetes</taxon>
        <taxon>Pseudonocardiales</taxon>
        <taxon>Pseudonocardiaceae</taxon>
        <taxon>Streptoalloteichus</taxon>
    </lineage>
</organism>
<comment type="caution">
    <text evidence="2">The sequence shown here is derived from an EMBL/GenBank/DDBJ whole genome shotgun (WGS) entry which is preliminary data.</text>
</comment>
<keyword evidence="3" id="KW-1185">Reference proteome</keyword>
<proteinExistence type="predicted"/>
<dbReference type="RefSeq" id="WP_253671917.1">
    <property type="nucleotide sequence ID" value="NZ_JAMTCP010000035.1"/>
</dbReference>
<gene>
    <name evidence="2" type="ORF">LX15_004799</name>
</gene>
<feature type="compositionally biased region" description="Low complexity" evidence="1">
    <location>
        <begin position="56"/>
        <end position="72"/>
    </location>
</feature>
<accession>A0ABT1HZY7</accession>
<sequence>MASFRVTTPVSGFSGEVAGIVFVDGHAETSDRAALVYFRSQGYGVTEVKPARKTKTAPAEPATPTASTEEVS</sequence>
<dbReference type="Proteomes" id="UP001205311">
    <property type="component" value="Unassembled WGS sequence"/>
</dbReference>
<feature type="region of interest" description="Disordered" evidence="1">
    <location>
        <begin position="49"/>
        <end position="72"/>
    </location>
</feature>
<evidence type="ECO:0000313" key="2">
    <source>
        <dbReference type="EMBL" id="MCP2261079.1"/>
    </source>
</evidence>
<evidence type="ECO:0000256" key="1">
    <source>
        <dbReference type="SAM" id="MobiDB-lite"/>
    </source>
</evidence>
<reference evidence="2 3" key="1">
    <citation type="submission" date="2022-06" db="EMBL/GenBank/DDBJ databases">
        <title>Genomic Encyclopedia of Archaeal and Bacterial Type Strains, Phase II (KMG-II): from individual species to whole genera.</title>
        <authorList>
            <person name="Goeker M."/>
        </authorList>
    </citation>
    <scope>NUCLEOTIDE SEQUENCE [LARGE SCALE GENOMIC DNA]</scope>
    <source>
        <strain evidence="2 3">DSM 40477</strain>
    </source>
</reference>
<dbReference type="EMBL" id="JAMTCP010000035">
    <property type="protein sequence ID" value="MCP2261079.1"/>
    <property type="molecule type" value="Genomic_DNA"/>
</dbReference>
<protein>
    <submittedName>
        <fullName evidence="2">Prepilin-type processing-associated H-X9-DG domain-containing protein</fullName>
    </submittedName>
</protein>
<name>A0ABT1HZY7_STRSD</name>
<evidence type="ECO:0000313" key="3">
    <source>
        <dbReference type="Proteomes" id="UP001205311"/>
    </source>
</evidence>